<dbReference type="RefSeq" id="XP_033394213.1">
    <property type="nucleotide sequence ID" value="XM_033536148.1"/>
</dbReference>
<gene>
    <name evidence="5" type="ORF">K452DRAFT_209327</name>
</gene>
<dbReference type="Gene3D" id="1.10.10.1420">
    <property type="entry name" value="DNA replication factor Cdt1, C-terminal WH domain"/>
    <property type="match status" value="1"/>
</dbReference>
<protein>
    <recommendedName>
        <fullName evidence="4">DNA replication factor Cdt1 C-terminal domain-containing protein</fullName>
    </recommendedName>
</protein>
<feature type="region of interest" description="Disordered" evidence="3">
    <location>
        <begin position="178"/>
        <end position="216"/>
    </location>
</feature>
<evidence type="ECO:0000313" key="6">
    <source>
        <dbReference type="Proteomes" id="UP000799438"/>
    </source>
</evidence>
<dbReference type="EMBL" id="ML995496">
    <property type="protein sequence ID" value="KAF2138500.1"/>
    <property type="molecule type" value="Genomic_DNA"/>
</dbReference>
<dbReference type="Pfam" id="PF16679">
    <property type="entry name" value="CDT1_C"/>
    <property type="match status" value="1"/>
</dbReference>
<evidence type="ECO:0000313" key="5">
    <source>
        <dbReference type="EMBL" id="KAF2138500.1"/>
    </source>
</evidence>
<dbReference type="GeneID" id="54293644"/>
<dbReference type="AlphaFoldDB" id="A0A6A6B375"/>
<feature type="non-terminal residue" evidence="5">
    <location>
        <position position="327"/>
    </location>
</feature>
<organism evidence="5 6">
    <name type="scientific">Aplosporella prunicola CBS 121167</name>
    <dbReference type="NCBI Taxonomy" id="1176127"/>
    <lineage>
        <taxon>Eukaryota</taxon>
        <taxon>Fungi</taxon>
        <taxon>Dikarya</taxon>
        <taxon>Ascomycota</taxon>
        <taxon>Pezizomycotina</taxon>
        <taxon>Dothideomycetes</taxon>
        <taxon>Dothideomycetes incertae sedis</taxon>
        <taxon>Botryosphaeriales</taxon>
        <taxon>Aplosporellaceae</taxon>
        <taxon>Aplosporella</taxon>
    </lineage>
</organism>
<dbReference type="OrthoDB" id="341730at2759"/>
<sequence length="327" mass="35154">LPEELQQLVSLHSSFLTALSLHYAHNGTATPPDVRTLTPSITKIWGKRKVTLDDIKRSVALMPHGSAKSKSSLHLSNYGRGKICLELQQTQKRGKRSNGALVQPINEKEMNASFAAEIDRRWCDWSADGTPEDESESSISDFMAQLPLAEVTECASLAKAAPLLAKGQRRLEDLKAGAIKAQQKTSNPTPAKAKAEKEKAPKETPSATEKAVPTASRATSLLDRILAKQQAAASAPAPPSAAEQARLSALHRCEDVLAILSLLATSSTTNTRVSFPMSRLVRDVQTSSRSPLGADEVRKVVEVLADEIAPGHISFMRLGGLEAVVVD</sequence>
<evidence type="ECO:0000259" key="4">
    <source>
        <dbReference type="Pfam" id="PF16679"/>
    </source>
</evidence>
<dbReference type="InterPro" id="IPR032054">
    <property type="entry name" value="Cdt1_C"/>
</dbReference>
<feature type="domain" description="DNA replication factor Cdt1 C-terminal" evidence="4">
    <location>
        <begin position="220"/>
        <end position="317"/>
    </location>
</feature>
<evidence type="ECO:0000256" key="2">
    <source>
        <dbReference type="ARBA" id="ARBA00023306"/>
    </source>
</evidence>
<dbReference type="InterPro" id="IPR038090">
    <property type="entry name" value="Cdt1_C_WH_dom_sf"/>
</dbReference>
<comment type="similarity">
    <text evidence="1">Belongs to the Cdt1 family.</text>
</comment>
<evidence type="ECO:0000256" key="1">
    <source>
        <dbReference type="ARBA" id="ARBA00008356"/>
    </source>
</evidence>
<proteinExistence type="inferred from homology"/>
<reference evidence="5" key="1">
    <citation type="journal article" date="2020" name="Stud. Mycol.">
        <title>101 Dothideomycetes genomes: a test case for predicting lifestyles and emergence of pathogens.</title>
        <authorList>
            <person name="Haridas S."/>
            <person name="Albert R."/>
            <person name="Binder M."/>
            <person name="Bloem J."/>
            <person name="Labutti K."/>
            <person name="Salamov A."/>
            <person name="Andreopoulos B."/>
            <person name="Baker S."/>
            <person name="Barry K."/>
            <person name="Bills G."/>
            <person name="Bluhm B."/>
            <person name="Cannon C."/>
            <person name="Castanera R."/>
            <person name="Culley D."/>
            <person name="Daum C."/>
            <person name="Ezra D."/>
            <person name="Gonzalez J."/>
            <person name="Henrissat B."/>
            <person name="Kuo A."/>
            <person name="Liang C."/>
            <person name="Lipzen A."/>
            <person name="Lutzoni F."/>
            <person name="Magnuson J."/>
            <person name="Mondo S."/>
            <person name="Nolan M."/>
            <person name="Ohm R."/>
            <person name="Pangilinan J."/>
            <person name="Park H.-J."/>
            <person name="Ramirez L."/>
            <person name="Alfaro M."/>
            <person name="Sun H."/>
            <person name="Tritt A."/>
            <person name="Yoshinaga Y."/>
            <person name="Zwiers L.-H."/>
            <person name="Turgeon B."/>
            <person name="Goodwin S."/>
            <person name="Spatafora J."/>
            <person name="Crous P."/>
            <person name="Grigoriev I."/>
        </authorList>
    </citation>
    <scope>NUCLEOTIDE SEQUENCE</scope>
    <source>
        <strain evidence="5">CBS 121167</strain>
    </source>
</reference>
<feature type="compositionally biased region" description="Basic and acidic residues" evidence="3">
    <location>
        <begin position="193"/>
        <end position="202"/>
    </location>
</feature>
<name>A0A6A6B375_9PEZI</name>
<dbReference type="Proteomes" id="UP000799438">
    <property type="component" value="Unassembled WGS sequence"/>
</dbReference>
<keyword evidence="6" id="KW-1185">Reference proteome</keyword>
<accession>A0A6A6B375</accession>
<feature type="non-terminal residue" evidence="5">
    <location>
        <position position="1"/>
    </location>
</feature>
<evidence type="ECO:0000256" key="3">
    <source>
        <dbReference type="SAM" id="MobiDB-lite"/>
    </source>
</evidence>
<keyword evidence="2" id="KW-0131">Cell cycle</keyword>
<dbReference type="Pfam" id="PF26121">
    <property type="entry name" value="HTH_CDT1"/>
    <property type="match status" value="1"/>
</dbReference>